<dbReference type="InterPro" id="IPR016181">
    <property type="entry name" value="Acyl_CoA_acyltransferase"/>
</dbReference>
<dbReference type="PANTHER" id="PTHR47443">
    <property type="entry name" value="ACYL-COA N-ACYLTRANSFERASES (NAT) SUPERFAMILY PROTEIN"/>
    <property type="match status" value="1"/>
</dbReference>
<dbReference type="CDD" id="cd04301">
    <property type="entry name" value="NAT_SF"/>
    <property type="match status" value="1"/>
</dbReference>
<dbReference type="SUPFAM" id="SSF55729">
    <property type="entry name" value="Acyl-CoA N-acyltransferases (Nat)"/>
    <property type="match status" value="1"/>
</dbReference>
<dbReference type="PANTHER" id="PTHR47443:SF3">
    <property type="entry name" value="GCN5-RELATED N-ACETYLTRANSFERASE 4, CHLOROPLASTIC"/>
    <property type="match status" value="1"/>
</dbReference>
<protein>
    <recommendedName>
        <fullName evidence="2">N-acetyltransferase domain-containing protein</fullName>
    </recommendedName>
</protein>
<reference evidence="3" key="1">
    <citation type="submission" date="2021-01" db="EMBL/GenBank/DDBJ databases">
        <authorList>
            <person name="Corre E."/>
            <person name="Pelletier E."/>
            <person name="Niang G."/>
            <person name="Scheremetjew M."/>
            <person name="Finn R."/>
            <person name="Kale V."/>
            <person name="Holt S."/>
            <person name="Cochrane G."/>
            <person name="Meng A."/>
            <person name="Brown T."/>
            <person name="Cohen L."/>
        </authorList>
    </citation>
    <scope>NUCLEOTIDE SEQUENCE</scope>
    <source>
        <strain evidence="3">CCMP2084</strain>
    </source>
</reference>
<proteinExistence type="predicted"/>
<feature type="compositionally biased region" description="Low complexity" evidence="1">
    <location>
        <begin position="109"/>
        <end position="118"/>
    </location>
</feature>
<evidence type="ECO:0000256" key="1">
    <source>
        <dbReference type="SAM" id="MobiDB-lite"/>
    </source>
</evidence>
<dbReference type="AlphaFoldDB" id="A0A7S2UFG2"/>
<dbReference type="PROSITE" id="PS51186">
    <property type="entry name" value="GNAT"/>
    <property type="match status" value="1"/>
</dbReference>
<gene>
    <name evidence="3" type="ORF">ASEP1449_LOCUS8229</name>
</gene>
<dbReference type="GO" id="GO:0008080">
    <property type="term" value="F:N-acetyltransferase activity"/>
    <property type="evidence" value="ECO:0007669"/>
    <property type="project" value="TreeGrafter"/>
</dbReference>
<dbReference type="Gene3D" id="3.40.630.30">
    <property type="match status" value="1"/>
</dbReference>
<dbReference type="GO" id="GO:0009507">
    <property type="term" value="C:chloroplast"/>
    <property type="evidence" value="ECO:0007669"/>
    <property type="project" value="TreeGrafter"/>
</dbReference>
<organism evidence="3">
    <name type="scientific">Attheya septentrionalis</name>
    <dbReference type="NCBI Taxonomy" id="420275"/>
    <lineage>
        <taxon>Eukaryota</taxon>
        <taxon>Sar</taxon>
        <taxon>Stramenopiles</taxon>
        <taxon>Ochrophyta</taxon>
        <taxon>Bacillariophyta</taxon>
        <taxon>Coscinodiscophyceae</taxon>
        <taxon>Chaetocerotophycidae</taxon>
        <taxon>Chaetocerotales</taxon>
        <taxon>Attheyaceae</taxon>
        <taxon>Attheya</taxon>
    </lineage>
</organism>
<feature type="domain" description="N-acetyltransferase" evidence="2">
    <location>
        <begin position="244"/>
        <end position="391"/>
    </location>
</feature>
<dbReference type="EMBL" id="HBHQ01012381">
    <property type="protein sequence ID" value="CAD9816397.1"/>
    <property type="molecule type" value="Transcribed_RNA"/>
</dbReference>
<dbReference type="Pfam" id="PF00583">
    <property type="entry name" value="Acetyltransf_1"/>
    <property type="match status" value="1"/>
</dbReference>
<feature type="region of interest" description="Disordered" evidence="1">
    <location>
        <begin position="105"/>
        <end position="132"/>
    </location>
</feature>
<evidence type="ECO:0000313" key="3">
    <source>
        <dbReference type="EMBL" id="CAD9816397.1"/>
    </source>
</evidence>
<sequence>MVAKKMVRPWCRRRCEWYGIGIVWVALVVALLECVEGFGVSQQRNAFQSPMRTTRLQLFFPRETQGESSQQGRKTRVPPNCLQELSEPSLSLPFRVELLDHTNNNKGYSSSSAQTSASNELETTVGSEEDAMAKSISGTITTTLTASESKVEGESSSAKTTLWVRQMRDEDLAQVVQMCVLEFGSQVPEKKPNMSAQDMIDYVFSQYENAILALIIWLGMSQRIQRRVLGEDSIKNQGAESSNMMYPPDHNVVCLSTGNGIDNIEDEVVLGIAEVSLQPLNPERSSPPYVLSHWFKEFMGNMIKDQPWGPYVSNVLVRDECRGEGYSKLLMASCEGLARQWGYDTITLHVDADMVSGQAAQGLYKQLGYKGLVLDKFLKKSKFQWMGPEMANLGLYMVEGIPLLYLQKKLNNLNQSSS</sequence>
<dbReference type="InterPro" id="IPR000182">
    <property type="entry name" value="GNAT_dom"/>
</dbReference>
<accession>A0A7S2UFG2</accession>
<evidence type="ECO:0000259" key="2">
    <source>
        <dbReference type="PROSITE" id="PS51186"/>
    </source>
</evidence>
<name>A0A7S2UFG2_9STRA</name>